<evidence type="ECO:0000256" key="11">
    <source>
        <dbReference type="PROSITE-ProRule" id="PRU00076"/>
    </source>
</evidence>
<evidence type="ECO:0000259" key="13">
    <source>
        <dbReference type="PROSITE" id="PS50025"/>
    </source>
</evidence>
<dbReference type="SMART" id="SM00179">
    <property type="entry name" value="EGF_CA"/>
    <property type="match status" value="6"/>
</dbReference>
<reference evidence="15" key="1">
    <citation type="journal article" date="2023" name="Mol. Biol. Evol.">
        <title>Third-Generation Sequencing Reveals the Adaptive Role of the Epigenome in Three Deep-Sea Polychaetes.</title>
        <authorList>
            <person name="Perez M."/>
            <person name="Aroh O."/>
            <person name="Sun Y."/>
            <person name="Lan Y."/>
            <person name="Juniper S.K."/>
            <person name="Young C.R."/>
            <person name="Angers B."/>
            <person name="Qian P.Y."/>
        </authorList>
    </citation>
    <scope>NUCLEOTIDE SEQUENCE</scope>
    <source>
        <strain evidence="15">R07B-5</strain>
    </source>
</reference>
<evidence type="ECO:0000256" key="3">
    <source>
        <dbReference type="ARBA" id="ARBA00022490"/>
    </source>
</evidence>
<sequence>MGMTYVFPTFQFTQLSSLYLGGVPAAVSYIFGRGDNFTGCLGHISWNDIPLQLMDATSGENIGDCTLPPSTTLPPPVPTTAPLTCDDLACDNGATCRMVVAPHDGEPTYRCDCPLHFRGQLCQEEISVYFPRFHGNSYLEHDLHDVDTTVTLDLYLSFKTTSNNGTLLFSEDEYSGFFYVFIKNGMVQLQLSCTRVNVLFIDTQTSVNNGSLTIVTIRLSVFPSTQQCDVSIQINSNTPINTSLSTSHKVAAPILRTLYVGGLPPGYLPLVAAMRSEHIDGFDGCMRHLQVNNDERLLFQDATRGQNIDDCDVPMCSFRPCLNNGTCLSDAVSWWCVCPAGVTGSLCERSACHYDPCQHGGTCLVTGDTYVCVCPYGRHGANCSQELTISRPSFRGNEFGYSSYLAYPRVKNMDFHMELRFSFSVLDNDLAPSGMVVYSGQRAGDPTDGADYVAVGVTGGHVIFQYNLGSGMIMIKSDRPLDMLTPVHSVHLGRYRQHGWLQVDGQRNMSGQTPGQLFGLNVFSDFYIGGHDTFDLDLLPRDLNFTSGFTGCIFDVTLRAGRYGRWSPLGKVLSGRNIQQCQRSECEVHSCYNGATCVEMGASFRCECPAGWTGQLCADRATACDSPLTNLCAPGSRCSPLTEGGYKCQCPLGKAGLNCHQNITISDASFKGEASYLGLVPPRNIRYSVALELQLKPTVESGLVLYMAEHLSVRTSDFLSLELYRGWIQLRYNTGSDQPTVIRSRQQLDINTDKWHHVAVGRNRTHGYVQVEGKRVTARAESGMVSLDTATLLYVGGLPDLSAVAVTAVEDEPVTFEGCVRGLIIDGRQYDLSETGAVEGLDVTDCDGTACGLDTCHNNATCQPEGSTYTCSCTEMFFGDTCQLSVYCRHHQCAGGATCVPDMERGSYSCDCPVGKMGRLCDSDVTFTAAQFTGEGFLHFTDTTQYNLSHTYISFELATVQRDGLILWNGQVLSQKDDFLAVGLRNGHLKVVVSLGGWTQTDLVTKHSINDGLWHSVTLQRVDQDLLVDIDSLVSRSRLPGDHHHLNTHGLLCVGGFEESNIKAQSNGHFDNAYIGCVRHLVVREHATPLDLLHPTGGVNVFSCDDKT</sequence>
<feature type="disulfide bond" evidence="11">
    <location>
        <begin position="893"/>
        <end position="910"/>
    </location>
</feature>
<keyword evidence="3" id="KW-0963">Cytoplasm</keyword>
<evidence type="ECO:0000256" key="12">
    <source>
        <dbReference type="PROSITE-ProRule" id="PRU00122"/>
    </source>
</evidence>
<proteinExistence type="predicted"/>
<dbReference type="PROSITE" id="PS50026">
    <property type="entry name" value="EGF_3"/>
    <property type="match status" value="7"/>
</dbReference>
<dbReference type="InterPro" id="IPR001881">
    <property type="entry name" value="EGF-like_Ca-bd_dom"/>
</dbReference>
<comment type="caution">
    <text evidence="11">Lacks conserved residue(s) required for the propagation of feature annotation.</text>
</comment>
<feature type="domain" description="EGF-like" evidence="14">
    <location>
        <begin position="81"/>
        <end position="123"/>
    </location>
</feature>
<dbReference type="InterPro" id="IPR050372">
    <property type="entry name" value="Neurexin-related_CASP"/>
</dbReference>
<evidence type="ECO:0000256" key="5">
    <source>
        <dbReference type="ARBA" id="ARBA00022536"/>
    </source>
</evidence>
<feature type="disulfide bond" evidence="11">
    <location>
        <begin position="608"/>
        <end position="617"/>
    </location>
</feature>
<dbReference type="PANTHER" id="PTHR15036:SF93">
    <property type="entry name" value="EYS PROTEIN"/>
    <property type="match status" value="1"/>
</dbReference>
<feature type="domain" description="EGF-like" evidence="14">
    <location>
        <begin position="620"/>
        <end position="660"/>
    </location>
</feature>
<dbReference type="Proteomes" id="UP001209878">
    <property type="component" value="Unassembled WGS sequence"/>
</dbReference>
<comment type="subcellular location">
    <subcellularLocation>
        <location evidence="1">Cytoplasm</location>
    </subcellularLocation>
    <subcellularLocation>
        <location evidence="2">Secreted</location>
    </subcellularLocation>
</comment>
<feature type="disulfide bond" evidence="11">
    <location>
        <begin position="912"/>
        <end position="921"/>
    </location>
</feature>
<dbReference type="Gene3D" id="2.10.25.10">
    <property type="entry name" value="Laminin"/>
    <property type="match status" value="6"/>
</dbReference>
<keyword evidence="7" id="KW-0677">Repeat</keyword>
<protein>
    <submittedName>
        <fullName evidence="15">Uncharacterized protein</fullName>
    </submittedName>
</protein>
<evidence type="ECO:0000256" key="8">
    <source>
        <dbReference type="ARBA" id="ARBA00022837"/>
    </source>
</evidence>
<keyword evidence="10" id="KW-0325">Glycoprotein</keyword>
<feature type="domain" description="EGF-like" evidence="14">
    <location>
        <begin position="312"/>
        <end position="345"/>
    </location>
</feature>
<keyword evidence="5 11" id="KW-0245">EGF-like domain</keyword>
<keyword evidence="6" id="KW-0732">Signal</keyword>
<dbReference type="GO" id="GO:0005737">
    <property type="term" value="C:cytoplasm"/>
    <property type="evidence" value="ECO:0007669"/>
    <property type="project" value="UniProtKB-SubCell"/>
</dbReference>
<dbReference type="Pfam" id="PF00054">
    <property type="entry name" value="Laminin_G_1"/>
    <property type="match status" value="2"/>
</dbReference>
<feature type="domain" description="EGF-like" evidence="14">
    <location>
        <begin position="884"/>
        <end position="922"/>
    </location>
</feature>
<feature type="domain" description="EGF-like" evidence="14">
    <location>
        <begin position="847"/>
        <end position="883"/>
    </location>
</feature>
<dbReference type="PANTHER" id="PTHR15036">
    <property type="entry name" value="PIKACHURIN-LIKE PROTEIN"/>
    <property type="match status" value="1"/>
</dbReference>
<feature type="disulfide bond" evidence="11">
    <location>
        <begin position="873"/>
        <end position="882"/>
    </location>
</feature>
<keyword evidence="8" id="KW-0106">Calcium</keyword>
<dbReference type="EMBL" id="JAODUO010000652">
    <property type="protein sequence ID" value="KAK2176597.1"/>
    <property type="molecule type" value="Genomic_DNA"/>
</dbReference>
<feature type="domain" description="Laminin G" evidence="13">
    <location>
        <begin position="666"/>
        <end position="851"/>
    </location>
</feature>
<keyword evidence="16" id="KW-1185">Reference proteome</keyword>
<accession>A0AAD9KSP3</accession>
<dbReference type="InterPro" id="IPR000742">
    <property type="entry name" value="EGF"/>
</dbReference>
<comment type="caution">
    <text evidence="15">The sequence shown here is derived from an EMBL/GenBank/DDBJ whole genome shotgun (WGS) entry which is preliminary data.</text>
</comment>
<dbReference type="FunFam" id="2.10.25.10:FF:000425">
    <property type="entry name" value="Eyes shut homolog"/>
    <property type="match status" value="1"/>
</dbReference>
<dbReference type="SMART" id="SM00282">
    <property type="entry name" value="LamG"/>
    <property type="match status" value="4"/>
</dbReference>
<dbReference type="SUPFAM" id="SSF49899">
    <property type="entry name" value="Concanavalin A-like lectins/glucanases"/>
    <property type="match status" value="5"/>
</dbReference>
<feature type="domain" description="Laminin G" evidence="13">
    <location>
        <begin position="394"/>
        <end position="581"/>
    </location>
</feature>
<keyword evidence="9 11" id="KW-1015">Disulfide bond</keyword>
<dbReference type="Gene3D" id="2.60.120.200">
    <property type="match status" value="5"/>
</dbReference>
<evidence type="ECO:0000256" key="4">
    <source>
        <dbReference type="ARBA" id="ARBA00022525"/>
    </source>
</evidence>
<evidence type="ECO:0000313" key="15">
    <source>
        <dbReference type="EMBL" id="KAK2176597.1"/>
    </source>
</evidence>
<name>A0AAD9KSP3_RIDPI</name>
<dbReference type="InterPro" id="IPR001791">
    <property type="entry name" value="Laminin_G"/>
</dbReference>
<evidence type="ECO:0000256" key="1">
    <source>
        <dbReference type="ARBA" id="ARBA00004496"/>
    </source>
</evidence>
<dbReference type="Pfam" id="PF12661">
    <property type="entry name" value="hEGF"/>
    <property type="match status" value="1"/>
</dbReference>
<dbReference type="PROSITE" id="PS50025">
    <property type="entry name" value="LAM_G_DOMAIN"/>
    <property type="match status" value="5"/>
</dbReference>
<gene>
    <name evidence="15" type="ORF">NP493_653g01053</name>
</gene>
<dbReference type="CDD" id="cd00054">
    <property type="entry name" value="EGF_CA"/>
    <property type="match status" value="6"/>
</dbReference>
<evidence type="ECO:0000256" key="2">
    <source>
        <dbReference type="ARBA" id="ARBA00004613"/>
    </source>
</evidence>
<evidence type="ECO:0000256" key="6">
    <source>
        <dbReference type="ARBA" id="ARBA00022729"/>
    </source>
</evidence>
<evidence type="ECO:0000259" key="14">
    <source>
        <dbReference type="PROSITE" id="PS50026"/>
    </source>
</evidence>
<dbReference type="PROSITE" id="PS00022">
    <property type="entry name" value="EGF_1"/>
    <property type="match status" value="6"/>
</dbReference>
<feature type="domain" description="Laminin G" evidence="13">
    <location>
        <begin position="1"/>
        <end position="65"/>
    </location>
</feature>
<feature type="domain" description="EGF-like" evidence="14">
    <location>
        <begin position="348"/>
        <end position="384"/>
    </location>
</feature>
<feature type="disulfide bond" evidence="11">
    <location>
        <begin position="650"/>
        <end position="659"/>
    </location>
</feature>
<evidence type="ECO:0000256" key="7">
    <source>
        <dbReference type="ARBA" id="ARBA00022737"/>
    </source>
</evidence>
<dbReference type="Pfam" id="PF00008">
    <property type="entry name" value="EGF"/>
    <property type="match status" value="3"/>
</dbReference>
<dbReference type="CDD" id="cd00110">
    <property type="entry name" value="LamG"/>
    <property type="match status" value="4"/>
</dbReference>
<dbReference type="SUPFAM" id="SSF57196">
    <property type="entry name" value="EGF/Laminin"/>
    <property type="match status" value="2"/>
</dbReference>
<organism evidence="15 16">
    <name type="scientific">Ridgeia piscesae</name>
    <name type="common">Tubeworm</name>
    <dbReference type="NCBI Taxonomy" id="27915"/>
    <lineage>
        <taxon>Eukaryota</taxon>
        <taxon>Metazoa</taxon>
        <taxon>Spiralia</taxon>
        <taxon>Lophotrochozoa</taxon>
        <taxon>Annelida</taxon>
        <taxon>Polychaeta</taxon>
        <taxon>Sedentaria</taxon>
        <taxon>Canalipalpata</taxon>
        <taxon>Sabellida</taxon>
        <taxon>Siboglinidae</taxon>
        <taxon>Ridgeia</taxon>
    </lineage>
</organism>
<dbReference type="SMART" id="SM00181">
    <property type="entry name" value="EGF"/>
    <property type="match status" value="7"/>
</dbReference>
<feature type="disulfide bond" evidence="11">
    <location>
        <begin position="374"/>
        <end position="383"/>
    </location>
</feature>
<feature type="domain" description="Laminin G" evidence="13">
    <location>
        <begin position="927"/>
        <end position="1104"/>
    </location>
</feature>
<dbReference type="AlphaFoldDB" id="A0AAD9KSP3"/>
<dbReference type="PROSITE" id="PS01186">
    <property type="entry name" value="EGF_2"/>
    <property type="match status" value="1"/>
</dbReference>
<evidence type="ECO:0000256" key="9">
    <source>
        <dbReference type="ARBA" id="ARBA00023157"/>
    </source>
</evidence>
<feature type="domain" description="Laminin G" evidence="13">
    <location>
        <begin position="128"/>
        <end position="316"/>
    </location>
</feature>
<dbReference type="Pfam" id="PF02210">
    <property type="entry name" value="Laminin_G_2"/>
    <property type="match status" value="2"/>
</dbReference>
<evidence type="ECO:0000313" key="16">
    <source>
        <dbReference type="Proteomes" id="UP001209878"/>
    </source>
</evidence>
<evidence type="ECO:0000256" key="10">
    <source>
        <dbReference type="ARBA" id="ARBA00023180"/>
    </source>
</evidence>
<dbReference type="InterPro" id="IPR013032">
    <property type="entry name" value="EGF-like_CS"/>
</dbReference>
<keyword evidence="4" id="KW-0964">Secreted</keyword>
<feature type="domain" description="EGF-like" evidence="14">
    <location>
        <begin position="582"/>
        <end position="618"/>
    </location>
</feature>
<dbReference type="FunFam" id="2.60.120.200:FF:000210">
    <property type="entry name" value="Protein eyes shut homolog"/>
    <property type="match status" value="1"/>
</dbReference>
<dbReference type="GO" id="GO:0005576">
    <property type="term" value="C:extracellular region"/>
    <property type="evidence" value="ECO:0007669"/>
    <property type="project" value="UniProtKB-SubCell"/>
</dbReference>
<dbReference type="GO" id="GO:0005509">
    <property type="term" value="F:calcium ion binding"/>
    <property type="evidence" value="ECO:0007669"/>
    <property type="project" value="InterPro"/>
</dbReference>
<feature type="disulfide bond" evidence="11">
    <location>
        <begin position="113"/>
        <end position="122"/>
    </location>
</feature>
<dbReference type="InterPro" id="IPR013320">
    <property type="entry name" value="ConA-like_dom_sf"/>
</dbReference>
<feature type="disulfide bond" evidence="12">
    <location>
        <begin position="1077"/>
        <end position="1104"/>
    </location>
</feature>